<dbReference type="Proteomes" id="UP001057877">
    <property type="component" value="Chromosome"/>
</dbReference>
<keyword evidence="2" id="KW-1185">Reference proteome</keyword>
<accession>A0ABY5SII5</accession>
<protein>
    <recommendedName>
        <fullName evidence="3">DUF2757 family protein</fullName>
    </recommendedName>
</protein>
<evidence type="ECO:0008006" key="3">
    <source>
        <dbReference type="Google" id="ProtNLM"/>
    </source>
</evidence>
<sequence length="86" mass="9841">MTEKGIRVTIACESCGHFVDLIPLTKGQHANISKIEGDFRIEEIDLDYDYSVDAVEEVTAEVKEMRIDCQKCNNYIVLNEFPSHVY</sequence>
<evidence type="ECO:0000313" key="2">
    <source>
        <dbReference type="Proteomes" id="UP001057877"/>
    </source>
</evidence>
<dbReference type="EMBL" id="CP091430">
    <property type="protein sequence ID" value="UVI32068.1"/>
    <property type="molecule type" value="Genomic_DNA"/>
</dbReference>
<proteinExistence type="predicted"/>
<name>A0ABY5SII5_9BACL</name>
<organism evidence="1 2">
    <name type="scientific">Paenibacillus spongiae</name>
    <dbReference type="NCBI Taxonomy" id="2909671"/>
    <lineage>
        <taxon>Bacteria</taxon>
        <taxon>Bacillati</taxon>
        <taxon>Bacillota</taxon>
        <taxon>Bacilli</taxon>
        <taxon>Bacillales</taxon>
        <taxon>Paenibacillaceae</taxon>
        <taxon>Paenibacillus</taxon>
    </lineage>
</organism>
<reference evidence="1" key="1">
    <citation type="submission" date="2022-01" db="EMBL/GenBank/DDBJ databases">
        <title>Paenibacillus spongiae sp. nov., isolated from marine sponge.</title>
        <authorList>
            <person name="Li Z."/>
            <person name="Zhang M."/>
        </authorList>
    </citation>
    <scope>NUCLEOTIDE SEQUENCE</scope>
    <source>
        <strain evidence="1">PHS-Z3</strain>
    </source>
</reference>
<evidence type="ECO:0000313" key="1">
    <source>
        <dbReference type="EMBL" id="UVI32068.1"/>
    </source>
</evidence>
<gene>
    <name evidence="1" type="ORF">L1F29_09725</name>
</gene>
<dbReference type="RefSeq" id="WP_258388128.1">
    <property type="nucleotide sequence ID" value="NZ_CP091430.1"/>
</dbReference>